<name>A0A5B7I7F9_PORTR</name>
<protein>
    <submittedName>
        <fullName evidence="1">Uncharacterized protein</fullName>
    </submittedName>
</protein>
<evidence type="ECO:0000313" key="1">
    <source>
        <dbReference type="EMBL" id="MPC76798.1"/>
    </source>
</evidence>
<reference evidence="1 2" key="1">
    <citation type="submission" date="2019-05" db="EMBL/GenBank/DDBJ databases">
        <title>Another draft genome of Portunus trituberculatus and its Hox gene families provides insights of decapod evolution.</title>
        <authorList>
            <person name="Jeong J.-H."/>
            <person name="Song I."/>
            <person name="Kim S."/>
            <person name="Choi T."/>
            <person name="Kim D."/>
            <person name="Ryu S."/>
            <person name="Kim W."/>
        </authorList>
    </citation>
    <scope>NUCLEOTIDE SEQUENCE [LARGE SCALE GENOMIC DNA]</scope>
    <source>
        <tissue evidence="1">Muscle</tissue>
    </source>
</reference>
<organism evidence="1 2">
    <name type="scientific">Portunus trituberculatus</name>
    <name type="common">Swimming crab</name>
    <name type="synonym">Neptunus trituberculatus</name>
    <dbReference type="NCBI Taxonomy" id="210409"/>
    <lineage>
        <taxon>Eukaryota</taxon>
        <taxon>Metazoa</taxon>
        <taxon>Ecdysozoa</taxon>
        <taxon>Arthropoda</taxon>
        <taxon>Crustacea</taxon>
        <taxon>Multicrustacea</taxon>
        <taxon>Malacostraca</taxon>
        <taxon>Eumalacostraca</taxon>
        <taxon>Eucarida</taxon>
        <taxon>Decapoda</taxon>
        <taxon>Pleocyemata</taxon>
        <taxon>Brachyura</taxon>
        <taxon>Eubrachyura</taxon>
        <taxon>Portunoidea</taxon>
        <taxon>Portunidae</taxon>
        <taxon>Portuninae</taxon>
        <taxon>Portunus</taxon>
    </lineage>
</organism>
<gene>
    <name evidence="1" type="ORF">E2C01_071230</name>
</gene>
<accession>A0A5B7I7F9</accession>
<sequence length="13" mass="1343">MILQCNPGGLSLP</sequence>
<keyword evidence="2" id="KW-1185">Reference proteome</keyword>
<dbReference type="EMBL" id="VSRR010044244">
    <property type="protein sequence ID" value="MPC76798.1"/>
    <property type="molecule type" value="Genomic_DNA"/>
</dbReference>
<evidence type="ECO:0000313" key="2">
    <source>
        <dbReference type="Proteomes" id="UP000324222"/>
    </source>
</evidence>
<proteinExistence type="predicted"/>
<dbReference type="Proteomes" id="UP000324222">
    <property type="component" value="Unassembled WGS sequence"/>
</dbReference>
<comment type="caution">
    <text evidence="1">The sequence shown here is derived from an EMBL/GenBank/DDBJ whole genome shotgun (WGS) entry which is preliminary data.</text>
</comment>